<keyword evidence="4" id="KW-1185">Reference proteome</keyword>
<dbReference type="OrthoDB" id="9809307at2"/>
<evidence type="ECO:0008006" key="5">
    <source>
        <dbReference type="Google" id="ProtNLM"/>
    </source>
</evidence>
<dbReference type="AlphaFoldDB" id="A0A1Z5IH60"/>
<dbReference type="RefSeq" id="WP_089136572.1">
    <property type="nucleotide sequence ID" value="NZ_BCMG01000005.1"/>
</dbReference>
<protein>
    <recommendedName>
        <fullName evidence="5">VWA-like domain-containing protein</fullName>
    </recommendedName>
</protein>
<feature type="domain" description="VWA-like" evidence="1">
    <location>
        <begin position="283"/>
        <end position="412"/>
    </location>
</feature>
<dbReference type="InterPro" id="IPR025154">
    <property type="entry name" value="Put_metallopeptidase_dom"/>
</dbReference>
<evidence type="ECO:0000313" key="4">
    <source>
        <dbReference type="Proteomes" id="UP000198402"/>
    </source>
</evidence>
<dbReference type="PANTHER" id="PTHR38730:SF1">
    <property type="entry name" value="SLL7028 PROTEIN"/>
    <property type="match status" value="1"/>
</dbReference>
<name>A0A1Z5IH60_9LACO</name>
<dbReference type="Proteomes" id="UP000198402">
    <property type="component" value="Unassembled WGS sequence"/>
</dbReference>
<comment type="caution">
    <text evidence="3">The sequence shown here is derived from an EMBL/GenBank/DDBJ whole genome shotgun (WGS) entry which is preliminary data.</text>
</comment>
<dbReference type="InterPro" id="IPR018698">
    <property type="entry name" value="VWA-like_dom"/>
</dbReference>
<evidence type="ECO:0000313" key="3">
    <source>
        <dbReference type="EMBL" id="GAX01107.1"/>
    </source>
</evidence>
<evidence type="ECO:0000259" key="2">
    <source>
        <dbReference type="Pfam" id="PF13203"/>
    </source>
</evidence>
<dbReference type="InterPro" id="IPR036465">
    <property type="entry name" value="vWFA_dom_sf"/>
</dbReference>
<evidence type="ECO:0000259" key="1">
    <source>
        <dbReference type="Pfam" id="PF09967"/>
    </source>
</evidence>
<dbReference type="Pfam" id="PF13203">
    <property type="entry name" value="DUF2201_N"/>
    <property type="match status" value="1"/>
</dbReference>
<dbReference type="SUPFAM" id="SSF53300">
    <property type="entry name" value="vWA-like"/>
    <property type="match status" value="1"/>
</dbReference>
<dbReference type="Pfam" id="PF09967">
    <property type="entry name" value="DUF2201"/>
    <property type="match status" value="1"/>
</dbReference>
<reference evidence="3 4" key="1">
    <citation type="submission" date="2015-11" db="EMBL/GenBank/DDBJ databases">
        <title>Draft genome sequences of new species of the genus Lactobacillus isolated from orchardgrass silage.</title>
        <authorList>
            <person name="Tohno M."/>
            <person name="Tanizawa Y."/>
            <person name="Arita M."/>
        </authorList>
    </citation>
    <scope>NUCLEOTIDE SEQUENCE [LARGE SCALE GENOMIC DNA]</scope>
    <source>
        <strain evidence="3 4">IWT126</strain>
    </source>
</reference>
<sequence length="416" mass="46879">MFHTQLNDLANPKDSKAAQQQVQELFATVTSQLLNSQRFYGELLLRLDKRVDSQLPVAIALTTAKRPALLINPQRLNEMVRSDEDLLSLVEHVVSHLAWQHPQRYAGQGADQLVQLATDMAINDHLHPLYPGAVTRQQVNFKLGLHLTADLGSAEYLAQLKLILKKDQDGTKAQQVKKMLGQSPETHVGWQELNQEAKLQLNQLVASSWQETPTKQRGLVPTRLQHRLNRQPAKLGLDWRKLVMVGLNGPRKLQEPAFNRFNRRQPYRLELPGVTRAATRQLFLFVDQSGSMTDNEVQNILGQIVQLLKQYRDKITIIPFDAVVYDDRQQSVAHGNQVVFQRVAGGGTAYQPIFDWLLRKGANDGNALVLILTDGHGEDVVDTHGLTNLIWGLTTTKADLSVKKPIGRVTVIRERK</sequence>
<dbReference type="STRING" id="1302250.GCA_001313225_03331"/>
<organism evidence="3 4">
    <name type="scientific">Secundilactobacillus silagei JCM 19001</name>
    <dbReference type="NCBI Taxonomy" id="1302250"/>
    <lineage>
        <taxon>Bacteria</taxon>
        <taxon>Bacillati</taxon>
        <taxon>Bacillota</taxon>
        <taxon>Bacilli</taxon>
        <taxon>Lactobacillales</taxon>
        <taxon>Lactobacillaceae</taxon>
        <taxon>Secundilactobacillus</taxon>
    </lineage>
</organism>
<dbReference type="EMBL" id="BCMG01000005">
    <property type="protein sequence ID" value="GAX01107.1"/>
    <property type="molecule type" value="Genomic_DNA"/>
</dbReference>
<gene>
    <name evidence="3" type="ORF">IWT126_01132</name>
</gene>
<dbReference type="PANTHER" id="PTHR38730">
    <property type="entry name" value="SLL7028 PROTEIN"/>
    <property type="match status" value="1"/>
</dbReference>
<feature type="domain" description="Putative metallopeptidase" evidence="2">
    <location>
        <begin position="32"/>
        <end position="265"/>
    </location>
</feature>
<accession>A0A1Z5IH60</accession>
<proteinExistence type="predicted"/>